<evidence type="ECO:0000313" key="2">
    <source>
        <dbReference type="EMBL" id="AAC47682.1"/>
    </source>
</evidence>
<name>O20437_LIMPO</name>
<protein>
    <submittedName>
        <fullName evidence="2">ATP synthase 8</fullName>
    </submittedName>
</protein>
<geneLocation type="mitochondrion" evidence="2"/>
<reference evidence="2" key="1">
    <citation type="journal article" date="1997" name="Mol. Biol. Evol.">
        <title>Mitochondrial gene arrangement of the horseshoe crab Limulus polyphemus L.: conservation of major features among arthropod classes.</title>
        <authorList>
            <person name="Staton J.L."/>
            <person name="Daehler L.L."/>
            <person name="Brown W.M."/>
        </authorList>
    </citation>
    <scope>NUCLEOTIDE SEQUENCE</scope>
</reference>
<keyword evidence="1" id="KW-0472">Membrane</keyword>
<sequence>MEPLLTIIFSPFSSMIILSQISTQLLLTKMKMKTSQKLIWKW</sequence>
<keyword evidence="1" id="KW-0812">Transmembrane</keyword>
<keyword evidence="2" id="KW-0496">Mitochondrion</keyword>
<evidence type="ECO:0000256" key="1">
    <source>
        <dbReference type="SAM" id="Phobius"/>
    </source>
</evidence>
<accession>O20437</accession>
<dbReference type="AlphaFoldDB" id="O20437"/>
<organism evidence="2">
    <name type="scientific">Limulus polyphemus</name>
    <name type="common">Atlantic horseshoe crab</name>
    <dbReference type="NCBI Taxonomy" id="6850"/>
    <lineage>
        <taxon>Eukaryota</taxon>
        <taxon>Metazoa</taxon>
        <taxon>Ecdysozoa</taxon>
        <taxon>Arthropoda</taxon>
        <taxon>Chelicerata</taxon>
        <taxon>Merostomata</taxon>
        <taxon>Xiphosura</taxon>
        <taxon>Limulidae</taxon>
        <taxon>Limulus</taxon>
    </lineage>
</organism>
<gene>
    <name evidence="2" type="primary">ATPase 8</name>
</gene>
<feature type="transmembrane region" description="Helical" evidence="1">
    <location>
        <begin position="6"/>
        <end position="27"/>
    </location>
</feature>
<keyword evidence="1" id="KW-1133">Transmembrane helix</keyword>
<dbReference type="EMBL" id="AF002644">
    <property type="protein sequence ID" value="AAC47682.1"/>
    <property type="molecule type" value="Genomic_DNA"/>
</dbReference>
<proteinExistence type="predicted"/>